<protein>
    <recommendedName>
        <fullName evidence="2">proton-translocating NAD(P)(+) transhydrogenase</fullName>
        <ecNumber evidence="2">7.1.1.1</ecNumber>
    </recommendedName>
</protein>
<dbReference type="GO" id="GO:0005886">
    <property type="term" value="C:plasma membrane"/>
    <property type="evidence" value="ECO:0007669"/>
    <property type="project" value="TreeGrafter"/>
</dbReference>
<evidence type="ECO:0000256" key="1">
    <source>
        <dbReference type="ARBA" id="ARBA00003943"/>
    </source>
</evidence>
<dbReference type="EC" id="7.1.1.1" evidence="2"/>
<dbReference type="SMART" id="SM01003">
    <property type="entry name" value="AlaDh_PNT_N"/>
    <property type="match status" value="1"/>
</dbReference>
<accession>A0A4R2ARZ9</accession>
<dbReference type="GO" id="GO:0050661">
    <property type="term" value="F:NADP binding"/>
    <property type="evidence" value="ECO:0007669"/>
    <property type="project" value="TreeGrafter"/>
</dbReference>
<dbReference type="SUPFAM" id="SSF52283">
    <property type="entry name" value="Formate/glycerate dehydrogenase catalytic domain-like"/>
    <property type="match status" value="1"/>
</dbReference>
<sequence length="97" mass="10145">MSLSLYIVRESSPDEPRVAGSVDSVKKLKSLGFDVVVEAGAGLRSRVPDQEYEKAGARIGGAADAASADVILKVRRPTAEEIAGYKSGAIVIAIMDP</sequence>
<evidence type="ECO:0000313" key="9">
    <source>
        <dbReference type="Proteomes" id="UP000295043"/>
    </source>
</evidence>
<evidence type="ECO:0000256" key="3">
    <source>
        <dbReference type="ARBA" id="ARBA00022857"/>
    </source>
</evidence>
<proteinExistence type="predicted"/>
<dbReference type="Proteomes" id="UP000295043">
    <property type="component" value="Unassembled WGS sequence"/>
</dbReference>
<keyword evidence="3" id="KW-0521">NADP</keyword>
<organism evidence="8 9">
    <name type="scientific">Sinorhizobium americanum</name>
    <dbReference type="NCBI Taxonomy" id="194963"/>
    <lineage>
        <taxon>Bacteria</taxon>
        <taxon>Pseudomonadati</taxon>
        <taxon>Pseudomonadota</taxon>
        <taxon>Alphaproteobacteria</taxon>
        <taxon>Hyphomicrobiales</taxon>
        <taxon>Rhizobiaceae</taxon>
        <taxon>Sinorhizobium/Ensifer group</taxon>
        <taxon>Sinorhizobium</taxon>
    </lineage>
</organism>
<feature type="domain" description="Alanine dehydrogenase/pyridine nucleotide transhydrogenase N-terminal" evidence="7">
    <location>
        <begin position="6"/>
        <end position="95"/>
    </location>
</feature>
<evidence type="ECO:0000313" key="8">
    <source>
        <dbReference type="EMBL" id="TCN16436.1"/>
    </source>
</evidence>
<evidence type="ECO:0000259" key="7">
    <source>
        <dbReference type="SMART" id="SM01003"/>
    </source>
</evidence>
<feature type="non-terminal residue" evidence="8">
    <location>
        <position position="97"/>
    </location>
</feature>
<dbReference type="PANTHER" id="PTHR10160:SF19">
    <property type="entry name" value="PROTON-TRANSLOCATING NAD(P)(+) TRANSHYDROGENASE"/>
    <property type="match status" value="1"/>
</dbReference>
<evidence type="ECO:0000256" key="5">
    <source>
        <dbReference type="ARBA" id="ARBA00023027"/>
    </source>
</evidence>
<dbReference type="Gene3D" id="3.40.50.720">
    <property type="entry name" value="NAD(P)-binding Rossmann-like Domain"/>
    <property type="match status" value="1"/>
</dbReference>
<dbReference type="EMBL" id="SLVU01000046">
    <property type="protein sequence ID" value="TCN16436.1"/>
    <property type="molecule type" value="Genomic_DNA"/>
</dbReference>
<evidence type="ECO:0000256" key="4">
    <source>
        <dbReference type="ARBA" id="ARBA00022967"/>
    </source>
</evidence>
<dbReference type="GO" id="GO:0008750">
    <property type="term" value="F:proton-translocating NAD(P)+ transhydrogenase activity"/>
    <property type="evidence" value="ECO:0007669"/>
    <property type="project" value="UniProtKB-EC"/>
</dbReference>
<gene>
    <name evidence="8" type="ORF">EV184_14618</name>
</gene>
<name>A0A4R2ARZ9_9HYPH</name>
<comment type="caution">
    <text evidence="8">The sequence shown here is derived from an EMBL/GenBank/DDBJ whole genome shotgun (WGS) entry which is preliminary data.</text>
</comment>
<dbReference type="GO" id="GO:0006740">
    <property type="term" value="P:NADPH regeneration"/>
    <property type="evidence" value="ECO:0007669"/>
    <property type="project" value="TreeGrafter"/>
</dbReference>
<evidence type="ECO:0000256" key="6">
    <source>
        <dbReference type="ARBA" id="ARBA00048202"/>
    </source>
</evidence>
<dbReference type="InterPro" id="IPR007886">
    <property type="entry name" value="AlaDH/PNT_N"/>
</dbReference>
<dbReference type="PANTHER" id="PTHR10160">
    <property type="entry name" value="NAD(P) TRANSHYDROGENASE"/>
    <property type="match status" value="1"/>
</dbReference>
<comment type="catalytic activity">
    <reaction evidence="6">
        <text>NAD(+) + NADPH + H(+)(in) = NADH + NADP(+) + H(+)(out)</text>
        <dbReference type="Rhea" id="RHEA:47992"/>
        <dbReference type="ChEBI" id="CHEBI:15378"/>
        <dbReference type="ChEBI" id="CHEBI:57540"/>
        <dbReference type="ChEBI" id="CHEBI:57783"/>
        <dbReference type="ChEBI" id="CHEBI:57945"/>
        <dbReference type="ChEBI" id="CHEBI:58349"/>
        <dbReference type="EC" id="7.1.1.1"/>
    </reaction>
</comment>
<dbReference type="AlphaFoldDB" id="A0A4R2ARZ9"/>
<dbReference type="Pfam" id="PF05222">
    <property type="entry name" value="AlaDh_PNT_N"/>
    <property type="match status" value="1"/>
</dbReference>
<reference evidence="8 9" key="1">
    <citation type="submission" date="2019-03" db="EMBL/GenBank/DDBJ databases">
        <title>Genomic Encyclopedia of Type Strains, Phase IV (KMG-V): Genome sequencing to study the core and pangenomes of soil and plant-associated prokaryotes.</title>
        <authorList>
            <person name="Whitman W."/>
        </authorList>
    </citation>
    <scope>NUCLEOTIDE SEQUENCE [LARGE SCALE GENOMIC DNA]</scope>
    <source>
        <strain evidence="8 9">23C40</strain>
    </source>
</reference>
<evidence type="ECO:0000256" key="2">
    <source>
        <dbReference type="ARBA" id="ARBA00012943"/>
    </source>
</evidence>
<keyword evidence="5" id="KW-0520">NAD</keyword>
<keyword evidence="4" id="KW-1278">Translocase</keyword>
<comment type="function">
    <text evidence="1">The transhydrogenation between NADH and NADP is coupled to respiration and ATP hydrolysis and functions as a proton pump across the membrane.</text>
</comment>